<dbReference type="STRING" id="698762.SAMN00808754_1685"/>
<evidence type="ECO:0000313" key="2">
    <source>
        <dbReference type="Proteomes" id="UP000192569"/>
    </source>
</evidence>
<reference evidence="1 2" key="1">
    <citation type="submission" date="2017-04" db="EMBL/GenBank/DDBJ databases">
        <authorList>
            <person name="Afonso C.L."/>
            <person name="Miller P.J."/>
            <person name="Scott M.A."/>
            <person name="Spackman E."/>
            <person name="Goraichik I."/>
            <person name="Dimitrov K.M."/>
            <person name="Suarez D.L."/>
            <person name="Swayne D.E."/>
        </authorList>
    </citation>
    <scope>NUCLEOTIDE SEQUENCE [LARGE SCALE GENOMIC DNA]</scope>
    <source>
        <strain evidence="1 2">ToBE</strain>
    </source>
</reference>
<evidence type="ECO:0000313" key="1">
    <source>
        <dbReference type="EMBL" id="SMB96847.1"/>
    </source>
</evidence>
<dbReference type="AlphaFoldDB" id="A0A1W1VU08"/>
<sequence length="109" mass="12644">MYRKKKKKLDPVPLLHVYGQRYWHDEAVILGNKEALEALARAVEKAIKSGHGEAELYTADGEGYTIVVLRKGEPWPEGWEHLALPYTDDCARERREDAVWPWELPGFRK</sequence>
<dbReference type="EMBL" id="LT838272">
    <property type="protein sequence ID" value="SMB96847.1"/>
    <property type="molecule type" value="Genomic_DNA"/>
</dbReference>
<name>A0A1W1VU08_9FIRM</name>
<dbReference type="OrthoDB" id="1725673at2"/>
<proteinExistence type="predicted"/>
<gene>
    <name evidence="1" type="ORF">SAMN00808754_1685</name>
</gene>
<protein>
    <submittedName>
        <fullName evidence="1">Uncharacterized protein</fullName>
    </submittedName>
</protein>
<dbReference type="Proteomes" id="UP000192569">
    <property type="component" value="Chromosome I"/>
</dbReference>
<keyword evidence="2" id="KW-1185">Reference proteome</keyword>
<dbReference type="RefSeq" id="WP_084665295.1">
    <property type="nucleotide sequence ID" value="NZ_LT838272.1"/>
</dbReference>
<accession>A0A1W1VU08</accession>
<organism evidence="1 2">
    <name type="scientific">Thermanaeromonas toyohensis ToBE</name>
    <dbReference type="NCBI Taxonomy" id="698762"/>
    <lineage>
        <taxon>Bacteria</taxon>
        <taxon>Bacillati</taxon>
        <taxon>Bacillota</taxon>
        <taxon>Clostridia</taxon>
        <taxon>Neomoorellales</taxon>
        <taxon>Neomoorellaceae</taxon>
        <taxon>Thermanaeromonas</taxon>
    </lineage>
</organism>